<dbReference type="RefSeq" id="YP_009182320.1">
    <property type="nucleotide sequence ID" value="NC_028491.1"/>
</dbReference>
<gene>
    <name evidence="1" type="primary">ORF-122</name>
</gene>
<proteinExistence type="predicted"/>
<dbReference type="GeneID" id="26374031"/>
<dbReference type="Proteomes" id="UP000203433">
    <property type="component" value="Segment"/>
</dbReference>
<dbReference type="OrthoDB" id="29023at10239"/>
<protein>
    <submittedName>
        <fullName evidence="1">Uncharacterized protein</fullName>
    </submittedName>
</protein>
<evidence type="ECO:0000313" key="1">
    <source>
        <dbReference type="EMBL" id="AKN80825.1"/>
    </source>
</evidence>
<accession>A0A0R7EZ09</accession>
<keyword evidence="2" id="KW-1185">Reference proteome</keyword>
<dbReference type="EMBL" id="KP296186">
    <property type="protein sequence ID" value="AKN80825.1"/>
    <property type="molecule type" value="Genomic_DNA"/>
</dbReference>
<sequence>MLSSDSIDKLEIITDADVTLANQYTYNGPEDGMYSYTNNINKNNTYFSKKLVNLHDLNRYYLYTD</sequence>
<reference evidence="1 2" key="1">
    <citation type="journal article" date="2015" name="J. Virol.">
        <title>A betabaculovirus-encoded gp64 homolog is a functional envelope fusion protein.</title>
        <authorList>
            <person name="Ardisson-Araujo D.M."/>
            <person name="Melo F.L."/>
            <person name="Clem R.J."/>
            <person name="Wolff J.L."/>
            <person name="Ribeiro B.M."/>
        </authorList>
    </citation>
    <scope>NUCLEOTIDE SEQUENCE [LARGE SCALE GENOMIC DNA]</scope>
    <source>
        <strain evidence="1 2">Parana-2009</strain>
    </source>
</reference>
<dbReference type="KEGG" id="vg:26374031"/>
<organism evidence="1 2">
    <name type="scientific">Diatraea saccharalis granulovirus</name>
    <dbReference type="NCBI Taxonomy" id="1675862"/>
    <lineage>
        <taxon>Viruses</taxon>
        <taxon>Viruses incertae sedis</taxon>
        <taxon>Naldaviricetes</taxon>
        <taxon>Lefavirales</taxon>
        <taxon>Baculoviridae</taxon>
        <taxon>Betabaculovirus</taxon>
        <taxon>Betabaculovirus disaccharalis</taxon>
    </lineage>
</organism>
<evidence type="ECO:0000313" key="2">
    <source>
        <dbReference type="Proteomes" id="UP000203433"/>
    </source>
</evidence>
<name>A0A0R7EZ09_9BBAC</name>